<dbReference type="InterPro" id="IPR036291">
    <property type="entry name" value="NAD(P)-bd_dom_sf"/>
</dbReference>
<evidence type="ECO:0000313" key="3">
    <source>
        <dbReference type="EMBL" id="OEU06415.1"/>
    </source>
</evidence>
<protein>
    <submittedName>
        <fullName evidence="3">NAD(P)-binding protein</fullName>
    </submittedName>
</protein>
<dbReference type="Proteomes" id="UP000095751">
    <property type="component" value="Unassembled WGS sequence"/>
</dbReference>
<reference evidence="3 4" key="1">
    <citation type="submission" date="2016-09" db="EMBL/GenBank/DDBJ databases">
        <title>Extensive genetic diversity and differential bi-allelic expression allows diatom success in the polar Southern Ocean.</title>
        <authorList>
            <consortium name="DOE Joint Genome Institute"/>
            <person name="Mock T."/>
            <person name="Otillar R.P."/>
            <person name="Strauss J."/>
            <person name="Dupont C."/>
            <person name="Frickenhaus S."/>
            <person name="Maumus F."/>
            <person name="Mcmullan M."/>
            <person name="Sanges R."/>
            <person name="Schmutz J."/>
            <person name="Toseland A."/>
            <person name="Valas R."/>
            <person name="Veluchamy A."/>
            <person name="Ward B.J."/>
            <person name="Allen A."/>
            <person name="Barry K."/>
            <person name="Falciatore A."/>
            <person name="Ferrante M."/>
            <person name="Fortunato A.E."/>
            <person name="Gloeckner G."/>
            <person name="Gruber A."/>
            <person name="Hipkin R."/>
            <person name="Janech M."/>
            <person name="Kroth P."/>
            <person name="Leese F."/>
            <person name="Lindquist E."/>
            <person name="Lyon B.R."/>
            <person name="Martin J."/>
            <person name="Mayer C."/>
            <person name="Parker M."/>
            <person name="Quesneville H."/>
            <person name="Raymond J."/>
            <person name="Uhlig C."/>
            <person name="Valentin K.U."/>
            <person name="Worden A.Z."/>
            <person name="Armbrust E.V."/>
            <person name="Bowler C."/>
            <person name="Green B."/>
            <person name="Moulton V."/>
            <person name="Van Oosterhout C."/>
            <person name="Grigoriev I."/>
        </authorList>
    </citation>
    <scope>NUCLEOTIDE SEQUENCE [LARGE SCALE GENOMIC DNA]</scope>
    <source>
        <strain evidence="3 4">CCMP1102</strain>
    </source>
</reference>
<evidence type="ECO:0000259" key="2">
    <source>
        <dbReference type="Pfam" id="PF01370"/>
    </source>
</evidence>
<keyword evidence="4" id="KW-1185">Reference proteome</keyword>
<evidence type="ECO:0000256" key="1">
    <source>
        <dbReference type="ARBA" id="ARBA00023002"/>
    </source>
</evidence>
<dbReference type="Pfam" id="PF01370">
    <property type="entry name" value="Epimerase"/>
    <property type="match status" value="1"/>
</dbReference>
<organism evidence="3 4">
    <name type="scientific">Fragilariopsis cylindrus CCMP1102</name>
    <dbReference type="NCBI Taxonomy" id="635003"/>
    <lineage>
        <taxon>Eukaryota</taxon>
        <taxon>Sar</taxon>
        <taxon>Stramenopiles</taxon>
        <taxon>Ochrophyta</taxon>
        <taxon>Bacillariophyta</taxon>
        <taxon>Bacillariophyceae</taxon>
        <taxon>Bacillariophycidae</taxon>
        <taxon>Bacillariales</taxon>
        <taxon>Bacillariaceae</taxon>
        <taxon>Fragilariopsis</taxon>
    </lineage>
</organism>
<dbReference type="EMBL" id="KV784409">
    <property type="protein sequence ID" value="OEU06415.1"/>
    <property type="molecule type" value="Genomic_DNA"/>
</dbReference>
<name>A0A1E7EKG9_9STRA</name>
<dbReference type="OrthoDB" id="40054at2759"/>
<accession>A0A1E7EKG9</accession>
<gene>
    <name evidence="3" type="ORF">FRACYDRAFT_230532</name>
</gene>
<dbReference type="AlphaFoldDB" id="A0A1E7EKG9"/>
<dbReference type="InParanoid" id="A0A1E7EKG9"/>
<dbReference type="InterPro" id="IPR001509">
    <property type="entry name" value="Epimerase_deHydtase"/>
</dbReference>
<proteinExistence type="predicted"/>
<dbReference type="SUPFAM" id="SSF51735">
    <property type="entry name" value="NAD(P)-binding Rossmann-fold domains"/>
    <property type="match status" value="1"/>
</dbReference>
<dbReference type="GO" id="GO:0016616">
    <property type="term" value="F:oxidoreductase activity, acting on the CH-OH group of donors, NAD or NADP as acceptor"/>
    <property type="evidence" value="ECO:0007669"/>
    <property type="project" value="TreeGrafter"/>
</dbReference>
<evidence type="ECO:0000313" key="4">
    <source>
        <dbReference type="Proteomes" id="UP000095751"/>
    </source>
</evidence>
<dbReference type="KEGG" id="fcy:FRACYDRAFT_230532"/>
<dbReference type="PANTHER" id="PTHR10366">
    <property type="entry name" value="NAD DEPENDENT EPIMERASE/DEHYDRATASE"/>
    <property type="match status" value="1"/>
</dbReference>
<keyword evidence="1" id="KW-0560">Oxidoreductase</keyword>
<dbReference type="Gene3D" id="3.40.50.720">
    <property type="entry name" value="NAD(P)-binding Rossmann-like Domain"/>
    <property type="match status" value="2"/>
</dbReference>
<feature type="domain" description="NAD-dependent epimerase/dehydratase" evidence="2">
    <location>
        <begin position="10"/>
        <end position="118"/>
    </location>
</feature>
<dbReference type="InterPro" id="IPR050425">
    <property type="entry name" value="NAD(P)_dehydrat-like"/>
</dbReference>
<dbReference type="PANTHER" id="PTHR10366:SF812">
    <property type="entry name" value="VPS9 DOMAIN-CONTAINING PROTEIN"/>
    <property type="match status" value="1"/>
</dbReference>
<sequence length="294" mass="32557">MANFDTTSPVMVTGSTGYVAGVLCKELLKAGLTVHLSCERDPTNESKIQHLKDIEANSDGTLRFFRADLLDDGSYLESMKDCSTVFDSASPFSMSVPKGKEIEILLDPAIKGTKNVLQLDETAVVDYKAVRVSKTLAEKAAWEFVKDKDCNYELIVINPGFVMGPGIMVHPTSESYQFVQRLGNGVMKYGCPNTGIVAVDVRDVAKAHFNAGFTENVNGRYLVWILWLIAPLIGMTRTYVWRAVNVEAGMDNSKSIRGLNMEYKPLNVTMQDMFIQMVDDGFVNDPTIAVKKEE</sequence>